<dbReference type="EMBL" id="MU154709">
    <property type="protein sequence ID" value="KAF9488547.1"/>
    <property type="molecule type" value="Genomic_DNA"/>
</dbReference>
<organism evidence="1 2">
    <name type="scientific">Pleurotus eryngii</name>
    <name type="common">Boletus of the steppes</name>
    <dbReference type="NCBI Taxonomy" id="5323"/>
    <lineage>
        <taxon>Eukaryota</taxon>
        <taxon>Fungi</taxon>
        <taxon>Dikarya</taxon>
        <taxon>Basidiomycota</taxon>
        <taxon>Agaricomycotina</taxon>
        <taxon>Agaricomycetes</taxon>
        <taxon>Agaricomycetidae</taxon>
        <taxon>Agaricales</taxon>
        <taxon>Pleurotineae</taxon>
        <taxon>Pleurotaceae</taxon>
        <taxon>Pleurotus</taxon>
    </lineage>
</organism>
<sequence>MTGCYAMIRQPVQNLELEKRTNSPYRAHRNMLPRISQAQGWFRYTTQGEESSPAGSVYNVLKLLEKGDEEAVAAGRVSFSERGVHLVAATQRGNSREMLLLVDDGSSSREALKKLWIGVHTYVYPSSLLSYSYLSILSLPDSRTLEDLAVELRFPSVASILATKL</sequence>
<evidence type="ECO:0000313" key="1">
    <source>
        <dbReference type="EMBL" id="KAF9488547.1"/>
    </source>
</evidence>
<gene>
    <name evidence="1" type="ORF">BDN71DRAFT_430733</name>
</gene>
<comment type="caution">
    <text evidence="1">The sequence shown here is derived from an EMBL/GenBank/DDBJ whole genome shotgun (WGS) entry which is preliminary data.</text>
</comment>
<keyword evidence="2" id="KW-1185">Reference proteome</keyword>
<name>A0A9P5ZHU5_PLEER</name>
<reference evidence="1" key="1">
    <citation type="submission" date="2020-11" db="EMBL/GenBank/DDBJ databases">
        <authorList>
            <consortium name="DOE Joint Genome Institute"/>
            <person name="Ahrendt S."/>
            <person name="Riley R."/>
            <person name="Andreopoulos W."/>
            <person name="Labutti K."/>
            <person name="Pangilinan J."/>
            <person name="Ruiz-Duenas F.J."/>
            <person name="Barrasa J.M."/>
            <person name="Sanchez-Garcia M."/>
            <person name="Camarero S."/>
            <person name="Miyauchi S."/>
            <person name="Serrano A."/>
            <person name="Linde D."/>
            <person name="Babiker R."/>
            <person name="Drula E."/>
            <person name="Ayuso-Fernandez I."/>
            <person name="Pacheco R."/>
            <person name="Padilla G."/>
            <person name="Ferreira P."/>
            <person name="Barriuso J."/>
            <person name="Kellner H."/>
            <person name="Castanera R."/>
            <person name="Alfaro M."/>
            <person name="Ramirez L."/>
            <person name="Pisabarro A.G."/>
            <person name="Kuo A."/>
            <person name="Tritt A."/>
            <person name="Lipzen A."/>
            <person name="He G."/>
            <person name="Yan M."/>
            <person name="Ng V."/>
            <person name="Cullen D."/>
            <person name="Martin F."/>
            <person name="Rosso M.-N."/>
            <person name="Henrissat B."/>
            <person name="Hibbett D."/>
            <person name="Martinez A.T."/>
            <person name="Grigoriev I.V."/>
        </authorList>
    </citation>
    <scope>NUCLEOTIDE SEQUENCE</scope>
    <source>
        <strain evidence="1">ATCC 90797</strain>
    </source>
</reference>
<evidence type="ECO:0000313" key="2">
    <source>
        <dbReference type="Proteomes" id="UP000807025"/>
    </source>
</evidence>
<proteinExistence type="predicted"/>
<accession>A0A9P5ZHU5</accession>
<dbReference type="Proteomes" id="UP000807025">
    <property type="component" value="Unassembled WGS sequence"/>
</dbReference>
<protein>
    <submittedName>
        <fullName evidence="1">Uncharacterized protein</fullName>
    </submittedName>
</protein>
<dbReference type="AlphaFoldDB" id="A0A9P5ZHU5"/>